<feature type="transmembrane region" description="Helical" evidence="3">
    <location>
        <begin position="252"/>
        <end position="271"/>
    </location>
</feature>
<dbReference type="NCBIfam" id="TIGR00254">
    <property type="entry name" value="GGDEF"/>
    <property type="match status" value="1"/>
</dbReference>
<dbReference type="PROSITE" id="PS50887">
    <property type="entry name" value="GGDEF"/>
    <property type="match status" value="1"/>
</dbReference>
<protein>
    <recommendedName>
        <fullName evidence="1">diguanylate cyclase</fullName>
        <ecNumber evidence="1">2.7.7.65</ecNumber>
    </recommendedName>
</protein>
<dbReference type="InterPro" id="IPR029787">
    <property type="entry name" value="Nucleotide_cyclase"/>
</dbReference>
<feature type="transmembrane region" description="Helical" evidence="3">
    <location>
        <begin position="87"/>
        <end position="108"/>
    </location>
</feature>
<feature type="transmembrane region" description="Helical" evidence="3">
    <location>
        <begin position="181"/>
        <end position="201"/>
    </location>
</feature>
<dbReference type="PANTHER" id="PTHR45138">
    <property type="entry name" value="REGULATORY COMPONENTS OF SENSORY TRANSDUCTION SYSTEM"/>
    <property type="match status" value="1"/>
</dbReference>
<accession>A0A1Y5RUJ3</accession>
<dbReference type="EC" id="2.7.7.65" evidence="1"/>
<feature type="domain" description="GGDEF" evidence="4">
    <location>
        <begin position="323"/>
        <end position="458"/>
    </location>
</feature>
<keyword evidence="6" id="KW-1185">Reference proteome</keyword>
<evidence type="ECO:0000259" key="4">
    <source>
        <dbReference type="PROSITE" id="PS50887"/>
    </source>
</evidence>
<dbReference type="PANTHER" id="PTHR45138:SF9">
    <property type="entry name" value="DIGUANYLATE CYCLASE DGCM-RELATED"/>
    <property type="match status" value="1"/>
</dbReference>
<keyword evidence="3" id="KW-0472">Membrane</keyword>
<evidence type="ECO:0000256" key="3">
    <source>
        <dbReference type="SAM" id="Phobius"/>
    </source>
</evidence>
<dbReference type="CDD" id="cd01949">
    <property type="entry name" value="GGDEF"/>
    <property type="match status" value="1"/>
</dbReference>
<dbReference type="SMART" id="SM00267">
    <property type="entry name" value="GGDEF"/>
    <property type="match status" value="1"/>
</dbReference>
<dbReference type="STRING" id="658057.SAMN04488032_11766"/>
<evidence type="ECO:0000256" key="2">
    <source>
        <dbReference type="ARBA" id="ARBA00034247"/>
    </source>
</evidence>
<evidence type="ECO:0000313" key="5">
    <source>
        <dbReference type="EMBL" id="SLN22928.1"/>
    </source>
</evidence>
<dbReference type="GO" id="GO:0052621">
    <property type="term" value="F:diguanylate cyclase activity"/>
    <property type="evidence" value="ECO:0007669"/>
    <property type="project" value="UniProtKB-EC"/>
</dbReference>
<dbReference type="SUPFAM" id="SSF55073">
    <property type="entry name" value="Nucleotide cyclase"/>
    <property type="match status" value="1"/>
</dbReference>
<evidence type="ECO:0000313" key="6">
    <source>
        <dbReference type="Proteomes" id="UP000193307"/>
    </source>
</evidence>
<keyword evidence="3" id="KW-1133">Transmembrane helix</keyword>
<dbReference type="Pfam" id="PF00990">
    <property type="entry name" value="GGDEF"/>
    <property type="match status" value="1"/>
</dbReference>
<name>A0A1Y5RUJ3_9RHOB</name>
<keyword evidence="3" id="KW-0812">Transmembrane</keyword>
<keyword evidence="5" id="KW-0808">Transferase</keyword>
<dbReference type="InterPro" id="IPR043128">
    <property type="entry name" value="Rev_trsase/Diguanyl_cyclase"/>
</dbReference>
<dbReference type="InterPro" id="IPR050469">
    <property type="entry name" value="Diguanylate_Cyclase"/>
</dbReference>
<reference evidence="5 6" key="1">
    <citation type="submission" date="2017-03" db="EMBL/GenBank/DDBJ databases">
        <authorList>
            <person name="Afonso C.L."/>
            <person name="Miller P.J."/>
            <person name="Scott M.A."/>
            <person name="Spackman E."/>
            <person name="Goraichik I."/>
            <person name="Dimitrov K.M."/>
            <person name="Suarez D.L."/>
            <person name="Swayne D.E."/>
        </authorList>
    </citation>
    <scope>NUCLEOTIDE SEQUENCE [LARGE SCALE GENOMIC DNA]</scope>
    <source>
        <strain evidence="5 6">CECT 7971</strain>
    </source>
</reference>
<evidence type="ECO:0000256" key="1">
    <source>
        <dbReference type="ARBA" id="ARBA00012528"/>
    </source>
</evidence>
<feature type="transmembrane region" description="Helical" evidence="3">
    <location>
        <begin position="222"/>
        <end position="240"/>
    </location>
</feature>
<proteinExistence type="predicted"/>
<feature type="transmembrane region" description="Helical" evidence="3">
    <location>
        <begin position="128"/>
        <end position="147"/>
    </location>
</feature>
<dbReference type="FunFam" id="3.30.70.270:FF:000001">
    <property type="entry name" value="Diguanylate cyclase domain protein"/>
    <property type="match status" value="1"/>
</dbReference>
<dbReference type="RefSeq" id="WP_085847633.1">
    <property type="nucleotide sequence ID" value="NZ_FNZV01000017.1"/>
</dbReference>
<comment type="catalytic activity">
    <reaction evidence="2">
        <text>2 GTP = 3',3'-c-di-GMP + 2 diphosphate</text>
        <dbReference type="Rhea" id="RHEA:24898"/>
        <dbReference type="ChEBI" id="CHEBI:33019"/>
        <dbReference type="ChEBI" id="CHEBI:37565"/>
        <dbReference type="ChEBI" id="CHEBI:58805"/>
        <dbReference type="EC" id="2.7.7.65"/>
    </reaction>
</comment>
<gene>
    <name evidence="5" type="primary">ydaM</name>
    <name evidence="5" type="ORF">PAM7971_00715</name>
</gene>
<keyword evidence="5" id="KW-0548">Nucleotidyltransferase</keyword>
<feature type="transmembrane region" description="Helical" evidence="3">
    <location>
        <begin position="32"/>
        <end position="54"/>
    </location>
</feature>
<dbReference type="OrthoDB" id="9812260at2"/>
<organism evidence="5 6">
    <name type="scientific">Pacificibacter marinus</name>
    <dbReference type="NCBI Taxonomy" id="658057"/>
    <lineage>
        <taxon>Bacteria</taxon>
        <taxon>Pseudomonadati</taxon>
        <taxon>Pseudomonadota</taxon>
        <taxon>Alphaproteobacteria</taxon>
        <taxon>Rhodobacterales</taxon>
        <taxon>Roseobacteraceae</taxon>
        <taxon>Pacificibacter</taxon>
    </lineage>
</organism>
<feature type="transmembrane region" description="Helical" evidence="3">
    <location>
        <begin position="60"/>
        <end position="80"/>
    </location>
</feature>
<feature type="transmembrane region" description="Helical" evidence="3">
    <location>
        <begin position="154"/>
        <end position="175"/>
    </location>
</feature>
<dbReference type="EMBL" id="FWFW01000002">
    <property type="protein sequence ID" value="SLN22928.1"/>
    <property type="molecule type" value="Genomic_DNA"/>
</dbReference>
<dbReference type="InterPro" id="IPR000160">
    <property type="entry name" value="GGDEF_dom"/>
</dbReference>
<dbReference type="Gene3D" id="3.30.70.270">
    <property type="match status" value="1"/>
</dbReference>
<dbReference type="AlphaFoldDB" id="A0A1Y5RUJ3"/>
<sequence length="478" mass="52431">MSGKLKRYCAPDHAGTVGFGPALAALQCQKMLTYIGITSAISVVISILFAQNFLPTSTVVLFPHGLTLTCLLLLACTAFAKPKLLRLSIFGLCILLAGLRWIEILAWPDIPFSLFLEQKMKAVMPSETAMGANTAMSVVFISIGAVLRHRSPTFAFVLLLAGLAFPSISAIGYTYGHHGLYGVMSPATTIVLIALGGAEVLNFVRSPLLLPLLTTSSWARMARLQLVCVVIGAWVIGVFLNHSGSGATSEAVVGWVIWLFLGTMLVAGARFERIDRERRAFERELERRANFDPLTGLWNRRAVRDLPWFNAVKRADQRVEKDDHVGVILADVDMFKRINDISGHEQGDRVLRDISRVLRERVRGVDVVARWGGEEFLVLLPNITVEKTMEMAQILRVAVATSVSWSNAGQSEPVTLSMGVTVTNENAEKTLESAIQNADTALYSAKSQGRNQVMLFGDQPSRPKEDLVVKFASNRAIH</sequence>
<dbReference type="Proteomes" id="UP000193307">
    <property type="component" value="Unassembled WGS sequence"/>
</dbReference>